<reference evidence="2" key="1">
    <citation type="journal article" date="2014" name="Nat. Genet.">
        <title>Genome of the human hookworm Necator americanus.</title>
        <authorList>
            <person name="Tang Y.T."/>
            <person name="Gao X."/>
            <person name="Rosa B.A."/>
            <person name="Abubucker S."/>
            <person name="Hallsworth-Pepin K."/>
            <person name="Martin J."/>
            <person name="Tyagi R."/>
            <person name="Heizer E."/>
            <person name="Zhang X."/>
            <person name="Bhonagiri-Palsikar V."/>
            <person name="Minx P."/>
            <person name="Warren W.C."/>
            <person name="Wang Q."/>
            <person name="Zhan B."/>
            <person name="Hotez P.J."/>
            <person name="Sternberg P.W."/>
            <person name="Dougall A."/>
            <person name="Gaze S.T."/>
            <person name="Mulvenna J."/>
            <person name="Sotillo J."/>
            <person name="Ranganathan S."/>
            <person name="Rabelo E.M."/>
            <person name="Wilson R.K."/>
            <person name="Felgner P.L."/>
            <person name="Bethony J."/>
            <person name="Hawdon J.M."/>
            <person name="Gasser R.B."/>
            <person name="Loukas A."/>
            <person name="Mitreva M."/>
        </authorList>
    </citation>
    <scope>NUCLEOTIDE SEQUENCE [LARGE SCALE GENOMIC DNA]</scope>
</reference>
<dbReference type="AlphaFoldDB" id="W2TE79"/>
<organism evidence="1 2">
    <name type="scientific">Necator americanus</name>
    <name type="common">Human hookworm</name>
    <dbReference type="NCBI Taxonomy" id="51031"/>
    <lineage>
        <taxon>Eukaryota</taxon>
        <taxon>Metazoa</taxon>
        <taxon>Ecdysozoa</taxon>
        <taxon>Nematoda</taxon>
        <taxon>Chromadorea</taxon>
        <taxon>Rhabditida</taxon>
        <taxon>Rhabditina</taxon>
        <taxon>Rhabditomorpha</taxon>
        <taxon>Strongyloidea</taxon>
        <taxon>Ancylostomatidae</taxon>
        <taxon>Bunostominae</taxon>
        <taxon>Necator</taxon>
    </lineage>
</organism>
<dbReference type="EMBL" id="KI659191">
    <property type="protein sequence ID" value="ETN80148.1"/>
    <property type="molecule type" value="Genomic_DNA"/>
</dbReference>
<gene>
    <name evidence="1" type="ORF">NECAME_09348</name>
</gene>
<proteinExistence type="predicted"/>
<keyword evidence="2" id="KW-1185">Reference proteome</keyword>
<evidence type="ECO:0000313" key="2">
    <source>
        <dbReference type="Proteomes" id="UP000053676"/>
    </source>
</evidence>
<dbReference type="KEGG" id="nai:NECAME_09348"/>
<name>W2TE79_NECAM</name>
<sequence>MYYGRAKIYNENDNASKKLPEKRCGAVTREISRQRLSQSAETCEQFFDDVILECAQLIGDRERL</sequence>
<evidence type="ECO:0000313" key="1">
    <source>
        <dbReference type="EMBL" id="ETN80148.1"/>
    </source>
</evidence>
<protein>
    <submittedName>
        <fullName evidence="1">Uncharacterized protein</fullName>
    </submittedName>
</protein>
<dbReference type="Proteomes" id="UP000053676">
    <property type="component" value="Unassembled WGS sequence"/>
</dbReference>
<accession>W2TE79</accession>